<dbReference type="InterPro" id="IPR036259">
    <property type="entry name" value="MFS_trans_sf"/>
</dbReference>
<dbReference type="PROSITE" id="PS50850">
    <property type="entry name" value="MFS"/>
    <property type="match status" value="1"/>
</dbReference>
<dbReference type="AlphaFoldDB" id="A0A562YD38"/>
<dbReference type="Gene3D" id="1.20.1250.20">
    <property type="entry name" value="MFS general substrate transporter like domains"/>
    <property type="match status" value="1"/>
</dbReference>
<dbReference type="EMBL" id="SMZJ02000004">
    <property type="protein sequence ID" value="TWO32535.1"/>
    <property type="molecule type" value="Genomic_DNA"/>
</dbReference>
<comment type="caution">
    <text evidence="6">The sequence shown here is derived from an EMBL/GenBank/DDBJ whole genome shotgun (WGS) entry which is preliminary data.</text>
</comment>
<accession>A0A562YD38</accession>
<keyword evidence="3 4" id="KW-0472">Membrane</keyword>
<feature type="transmembrane region" description="Helical" evidence="4">
    <location>
        <begin position="130"/>
        <end position="150"/>
    </location>
</feature>
<evidence type="ECO:0000256" key="4">
    <source>
        <dbReference type="SAM" id="Phobius"/>
    </source>
</evidence>
<feature type="domain" description="Major facilitator superfamily (MFS) profile" evidence="5">
    <location>
        <begin position="1"/>
        <end position="392"/>
    </location>
</feature>
<dbReference type="RefSeq" id="WP_133355258.1">
    <property type="nucleotide sequence ID" value="NZ_SMZJ02000004.1"/>
</dbReference>
<feature type="transmembrane region" description="Helical" evidence="4">
    <location>
        <begin position="45"/>
        <end position="63"/>
    </location>
</feature>
<sequence length="397" mass="43433">MNDKKIVLPIIVISQLFCTSLWFAGNAVIDDLTSSLHLQESALGYLISTVQFGFIIGTLLFAIFSIADRFSPSKVFFVCAFLGALANLSITWEGNSFSSILLLRFLIGFFLAGIYPVGMKIAADYYEKGLGKSLGFLVGALVVGTALPHLLKDIKGDYSWEIVLFSTSSLALLGGLLVVILIPDGPYRAPNKKLNILSTFNIFKAKPFRLSAFGYFGHMWELYTFWAFVPVILQYYTEIHPETFFKTSLLSFIIIGVGGFSCTIGGFLAQKMGAKKMAFISLFLSCMCCLISPVIFLIESQFLFVTFLIFWGMVVIADSPLLSTLVAKNAPSTLKGTALTIVNSIGFAITIVSIQITNLLREEVDAPVILIVLALGPILGLISLKNKKSLSTKVDRP</sequence>
<evidence type="ECO:0000313" key="6">
    <source>
        <dbReference type="EMBL" id="TWO32535.1"/>
    </source>
</evidence>
<reference evidence="6 7" key="1">
    <citation type="submission" date="2019-07" db="EMBL/GenBank/DDBJ databases">
        <title>Seonamhaeicola sp. W255 draft genome.</title>
        <authorList>
            <person name="Zhang X.-Y."/>
            <person name="Zhang R."/>
            <person name="Zhong Y.-L."/>
            <person name="Du Z.-J."/>
        </authorList>
    </citation>
    <scope>NUCLEOTIDE SEQUENCE [LARGE SCALE GENOMIC DNA]</scope>
    <source>
        <strain evidence="6 7">W255</strain>
    </source>
</reference>
<dbReference type="PANTHER" id="PTHR23521">
    <property type="entry name" value="TRANSPORTER MFS SUPERFAMILY"/>
    <property type="match status" value="1"/>
</dbReference>
<feature type="transmembrane region" description="Helical" evidence="4">
    <location>
        <begin position="212"/>
        <end position="236"/>
    </location>
</feature>
<dbReference type="PANTHER" id="PTHR23521:SF3">
    <property type="entry name" value="MFS TRANSPORTER"/>
    <property type="match status" value="1"/>
</dbReference>
<proteinExistence type="predicted"/>
<feature type="transmembrane region" description="Helical" evidence="4">
    <location>
        <begin position="98"/>
        <end position="118"/>
    </location>
</feature>
<dbReference type="InterPro" id="IPR011701">
    <property type="entry name" value="MFS"/>
</dbReference>
<keyword evidence="1 4" id="KW-0812">Transmembrane</keyword>
<feature type="transmembrane region" description="Helical" evidence="4">
    <location>
        <begin position="304"/>
        <end position="326"/>
    </location>
</feature>
<feature type="transmembrane region" description="Helical" evidence="4">
    <location>
        <begin position="366"/>
        <end position="384"/>
    </location>
</feature>
<feature type="transmembrane region" description="Helical" evidence="4">
    <location>
        <begin position="75"/>
        <end position="92"/>
    </location>
</feature>
<feature type="transmembrane region" description="Helical" evidence="4">
    <location>
        <begin position="338"/>
        <end position="360"/>
    </location>
</feature>
<keyword evidence="2 4" id="KW-1133">Transmembrane helix</keyword>
<evidence type="ECO:0000259" key="5">
    <source>
        <dbReference type="PROSITE" id="PS50850"/>
    </source>
</evidence>
<evidence type="ECO:0000256" key="3">
    <source>
        <dbReference type="ARBA" id="ARBA00023136"/>
    </source>
</evidence>
<name>A0A562YD38_9FLAO</name>
<feature type="transmembrane region" description="Helical" evidence="4">
    <location>
        <begin position="278"/>
        <end position="298"/>
    </location>
</feature>
<dbReference type="SUPFAM" id="SSF103473">
    <property type="entry name" value="MFS general substrate transporter"/>
    <property type="match status" value="1"/>
</dbReference>
<feature type="transmembrane region" description="Helical" evidence="4">
    <location>
        <begin position="7"/>
        <end position="25"/>
    </location>
</feature>
<keyword evidence="7" id="KW-1185">Reference proteome</keyword>
<evidence type="ECO:0000256" key="2">
    <source>
        <dbReference type="ARBA" id="ARBA00022989"/>
    </source>
</evidence>
<organism evidence="6 7">
    <name type="scientific">Seonamhaeicola sediminis</name>
    <dbReference type="NCBI Taxonomy" id="2528206"/>
    <lineage>
        <taxon>Bacteria</taxon>
        <taxon>Pseudomonadati</taxon>
        <taxon>Bacteroidota</taxon>
        <taxon>Flavobacteriia</taxon>
        <taxon>Flavobacteriales</taxon>
        <taxon>Flavobacteriaceae</taxon>
    </lineage>
</organism>
<dbReference type="OrthoDB" id="9781976at2"/>
<dbReference type="GO" id="GO:0005886">
    <property type="term" value="C:plasma membrane"/>
    <property type="evidence" value="ECO:0007669"/>
    <property type="project" value="TreeGrafter"/>
</dbReference>
<feature type="transmembrane region" description="Helical" evidence="4">
    <location>
        <begin position="162"/>
        <end position="183"/>
    </location>
</feature>
<dbReference type="Proteomes" id="UP000295814">
    <property type="component" value="Unassembled WGS sequence"/>
</dbReference>
<evidence type="ECO:0000313" key="7">
    <source>
        <dbReference type="Proteomes" id="UP000295814"/>
    </source>
</evidence>
<evidence type="ECO:0000256" key="1">
    <source>
        <dbReference type="ARBA" id="ARBA00022692"/>
    </source>
</evidence>
<dbReference type="InterPro" id="IPR020846">
    <property type="entry name" value="MFS_dom"/>
</dbReference>
<dbReference type="Pfam" id="PF07690">
    <property type="entry name" value="MFS_1"/>
    <property type="match status" value="1"/>
</dbReference>
<dbReference type="GO" id="GO:0022857">
    <property type="term" value="F:transmembrane transporter activity"/>
    <property type="evidence" value="ECO:0007669"/>
    <property type="project" value="InterPro"/>
</dbReference>
<protein>
    <submittedName>
        <fullName evidence="6">MFS transporter</fullName>
    </submittedName>
</protein>
<gene>
    <name evidence="6" type="ORF">E1J38_006585</name>
</gene>
<feature type="transmembrane region" description="Helical" evidence="4">
    <location>
        <begin position="248"/>
        <end position="269"/>
    </location>
</feature>